<dbReference type="InterPro" id="IPR013324">
    <property type="entry name" value="RNA_pol_sigma_r3/r4-like"/>
</dbReference>
<dbReference type="PANTHER" id="PTHR43133">
    <property type="entry name" value="RNA POLYMERASE ECF-TYPE SIGMA FACTO"/>
    <property type="match status" value="1"/>
</dbReference>
<feature type="domain" description="RNA polymerase sigma factor 70 region 4 type 2" evidence="7">
    <location>
        <begin position="106"/>
        <end position="154"/>
    </location>
</feature>
<dbReference type="InterPro" id="IPR013325">
    <property type="entry name" value="RNA_pol_sigma_r2"/>
</dbReference>
<protein>
    <submittedName>
        <fullName evidence="8">Sigma-70 family RNA polymerase sigma factor</fullName>
    </submittedName>
</protein>
<gene>
    <name evidence="8" type="ORF">OB236_13855</name>
</gene>
<dbReference type="InterPro" id="IPR007627">
    <property type="entry name" value="RNA_pol_sigma70_r2"/>
</dbReference>
<keyword evidence="2" id="KW-0805">Transcription regulation</keyword>
<dbReference type="SUPFAM" id="SSF88946">
    <property type="entry name" value="Sigma2 domain of RNA polymerase sigma factors"/>
    <property type="match status" value="1"/>
</dbReference>
<dbReference type="SUPFAM" id="SSF88659">
    <property type="entry name" value="Sigma3 and sigma4 domains of RNA polymerase sigma factors"/>
    <property type="match status" value="1"/>
</dbReference>
<comment type="caution">
    <text evidence="8">The sequence shown here is derived from an EMBL/GenBank/DDBJ whole genome shotgun (WGS) entry which is preliminary data.</text>
</comment>
<evidence type="ECO:0000256" key="3">
    <source>
        <dbReference type="ARBA" id="ARBA00023082"/>
    </source>
</evidence>
<dbReference type="InterPro" id="IPR039425">
    <property type="entry name" value="RNA_pol_sigma-70-like"/>
</dbReference>
<sequence>MKRHTLDSMYQSYVKDVYRYLISLCRDHHAAEDLVQETFYRAYLYLDNCKDDKIKPWLFRVAYNVFVDYYRKEQRSIPTETEFFMQLSDTQTPDELLLKKELWGHIGDAISTLPVNQKQAILLHDFHELSYREAAEIMEIRLSHFKILLYRARQVVRQHNERQGS</sequence>
<evidence type="ECO:0000256" key="1">
    <source>
        <dbReference type="ARBA" id="ARBA00010641"/>
    </source>
</evidence>
<dbReference type="RefSeq" id="WP_262684506.1">
    <property type="nucleotide sequence ID" value="NZ_JAOQIO010000038.1"/>
</dbReference>
<keyword evidence="9" id="KW-1185">Reference proteome</keyword>
<keyword evidence="5" id="KW-0804">Transcription</keyword>
<dbReference type="Gene3D" id="1.10.10.10">
    <property type="entry name" value="Winged helix-like DNA-binding domain superfamily/Winged helix DNA-binding domain"/>
    <property type="match status" value="1"/>
</dbReference>
<dbReference type="NCBIfam" id="TIGR02937">
    <property type="entry name" value="sigma70-ECF"/>
    <property type="match status" value="1"/>
</dbReference>
<keyword evidence="3" id="KW-0731">Sigma factor</keyword>
<dbReference type="InterPro" id="IPR013249">
    <property type="entry name" value="RNA_pol_sigma70_r4_t2"/>
</dbReference>
<dbReference type="InterPro" id="IPR036388">
    <property type="entry name" value="WH-like_DNA-bd_sf"/>
</dbReference>
<comment type="similarity">
    <text evidence="1">Belongs to the sigma-70 factor family. ECF subfamily.</text>
</comment>
<evidence type="ECO:0000256" key="4">
    <source>
        <dbReference type="ARBA" id="ARBA00023125"/>
    </source>
</evidence>
<keyword evidence="4" id="KW-0238">DNA-binding</keyword>
<dbReference type="InterPro" id="IPR014296">
    <property type="entry name" value="RNA_pol_sigma-M_bacilli"/>
</dbReference>
<dbReference type="Gene3D" id="1.10.1740.10">
    <property type="match status" value="1"/>
</dbReference>
<dbReference type="Proteomes" id="UP001652445">
    <property type="component" value="Unassembled WGS sequence"/>
</dbReference>
<dbReference type="PANTHER" id="PTHR43133:SF52">
    <property type="entry name" value="ECF RNA POLYMERASE SIGMA FACTOR SIGL"/>
    <property type="match status" value="1"/>
</dbReference>
<organism evidence="8 9">
    <name type="scientific">Paenibacillus baimaensis</name>
    <dbReference type="NCBI Taxonomy" id="2982185"/>
    <lineage>
        <taxon>Bacteria</taxon>
        <taxon>Bacillati</taxon>
        <taxon>Bacillota</taxon>
        <taxon>Bacilli</taxon>
        <taxon>Bacillales</taxon>
        <taxon>Paenibacillaceae</taxon>
        <taxon>Paenibacillus</taxon>
    </lineage>
</organism>
<dbReference type="Pfam" id="PF08281">
    <property type="entry name" value="Sigma70_r4_2"/>
    <property type="match status" value="1"/>
</dbReference>
<reference evidence="8 9" key="1">
    <citation type="submission" date="2022-09" db="EMBL/GenBank/DDBJ databases">
        <authorList>
            <person name="Han X.L."/>
            <person name="Wang Q."/>
            <person name="Lu T."/>
        </authorList>
    </citation>
    <scope>NUCLEOTIDE SEQUENCE [LARGE SCALE GENOMIC DNA]</scope>
    <source>
        <strain evidence="8 9">WQ 127069</strain>
    </source>
</reference>
<proteinExistence type="inferred from homology"/>
<evidence type="ECO:0000313" key="8">
    <source>
        <dbReference type="EMBL" id="MCU6793203.1"/>
    </source>
</evidence>
<dbReference type="EMBL" id="JAOQIO010000038">
    <property type="protein sequence ID" value="MCU6793203.1"/>
    <property type="molecule type" value="Genomic_DNA"/>
</dbReference>
<evidence type="ECO:0000259" key="7">
    <source>
        <dbReference type="Pfam" id="PF08281"/>
    </source>
</evidence>
<name>A0ABT2UEX5_9BACL</name>
<evidence type="ECO:0000259" key="6">
    <source>
        <dbReference type="Pfam" id="PF04542"/>
    </source>
</evidence>
<evidence type="ECO:0000256" key="2">
    <source>
        <dbReference type="ARBA" id="ARBA00023015"/>
    </source>
</evidence>
<accession>A0ABT2UEX5</accession>
<dbReference type="CDD" id="cd06171">
    <property type="entry name" value="Sigma70_r4"/>
    <property type="match status" value="1"/>
</dbReference>
<evidence type="ECO:0000313" key="9">
    <source>
        <dbReference type="Proteomes" id="UP001652445"/>
    </source>
</evidence>
<evidence type="ECO:0000256" key="5">
    <source>
        <dbReference type="ARBA" id="ARBA00023163"/>
    </source>
</evidence>
<dbReference type="InterPro" id="IPR014284">
    <property type="entry name" value="RNA_pol_sigma-70_dom"/>
</dbReference>
<dbReference type="Pfam" id="PF04542">
    <property type="entry name" value="Sigma70_r2"/>
    <property type="match status" value="1"/>
</dbReference>
<feature type="domain" description="RNA polymerase sigma-70 region 2" evidence="6">
    <location>
        <begin position="9"/>
        <end position="75"/>
    </location>
</feature>
<dbReference type="NCBIfam" id="TIGR02950">
    <property type="entry name" value="SigM_subfam"/>
    <property type="match status" value="1"/>
</dbReference>